<dbReference type="PATRIC" id="fig|316.110.peg.1213"/>
<sequence length="91" mass="9979">QFALPEALGLLREVRKRPLTGEMLAVSAVDPFNQLGTLLPGSRVPALAANRILFRDGLPVAVLAAGKPQWLVELDEDAQREARRLLTPARR</sequence>
<comment type="caution">
    <text evidence="1">The sequence shown here is derived from an EMBL/GenBank/DDBJ whole genome shotgun (WGS) entry which is preliminary data.</text>
</comment>
<name>A0A0D7E2U4_STUST</name>
<organism evidence="1 2">
    <name type="scientific">Stutzerimonas stutzeri</name>
    <name type="common">Pseudomonas stutzeri</name>
    <dbReference type="NCBI Taxonomy" id="316"/>
    <lineage>
        <taxon>Bacteria</taxon>
        <taxon>Pseudomonadati</taxon>
        <taxon>Pseudomonadota</taxon>
        <taxon>Gammaproteobacteria</taxon>
        <taxon>Pseudomonadales</taxon>
        <taxon>Pseudomonadaceae</taxon>
        <taxon>Stutzerimonas</taxon>
    </lineage>
</organism>
<dbReference type="Proteomes" id="UP000032439">
    <property type="component" value="Unassembled WGS sequence"/>
</dbReference>
<dbReference type="EMBL" id="JXXD01000153">
    <property type="protein sequence ID" value="KIZ34770.1"/>
    <property type="molecule type" value="Genomic_DNA"/>
</dbReference>
<evidence type="ECO:0000313" key="2">
    <source>
        <dbReference type="Proteomes" id="UP000032439"/>
    </source>
</evidence>
<proteinExistence type="predicted"/>
<evidence type="ECO:0000313" key="1">
    <source>
        <dbReference type="EMBL" id="KIZ34770.1"/>
    </source>
</evidence>
<dbReference type="RefSeq" id="WP_044315618.1">
    <property type="nucleotide sequence ID" value="NZ_JXXD01000153.1"/>
</dbReference>
<feature type="non-terminal residue" evidence="1">
    <location>
        <position position="1"/>
    </location>
</feature>
<reference evidence="1 2" key="1">
    <citation type="submission" date="2014-11" db="EMBL/GenBank/DDBJ databases">
        <title>Genomics and ecophysiology of heterotrophic nitrogen fixing bacteria isolated from estuarine surface water.</title>
        <authorList>
            <person name="Bentzon-Tilia M."/>
            <person name="Severin I."/>
            <person name="Hansen L.H."/>
            <person name="Riemann L."/>
        </authorList>
    </citation>
    <scope>NUCLEOTIDE SEQUENCE [LARGE SCALE GENOMIC DNA]</scope>
    <source>
        <strain evidence="1 2">BAL361</strain>
    </source>
</reference>
<dbReference type="AlphaFoldDB" id="A0A0D7E2U4"/>
<protein>
    <submittedName>
        <fullName evidence="1">Uncharacterized protein</fullName>
    </submittedName>
</protein>
<gene>
    <name evidence="1" type="ORF">LO50_16020</name>
</gene>
<accession>A0A0D7E2U4</accession>